<organism evidence="3 4">
    <name type="scientific">Ruegeria conchae</name>
    <dbReference type="NCBI Taxonomy" id="981384"/>
    <lineage>
        <taxon>Bacteria</taxon>
        <taxon>Pseudomonadati</taxon>
        <taxon>Pseudomonadota</taxon>
        <taxon>Alphaproteobacteria</taxon>
        <taxon>Rhodobacterales</taxon>
        <taxon>Roseobacteraceae</taxon>
        <taxon>Ruegeria</taxon>
    </lineage>
</organism>
<feature type="domain" description="FAD dependent oxidoreductase" evidence="2">
    <location>
        <begin position="7"/>
        <end position="396"/>
    </location>
</feature>
<proteinExistence type="predicted"/>
<dbReference type="Pfam" id="PF01266">
    <property type="entry name" value="DAO"/>
    <property type="match status" value="1"/>
</dbReference>
<evidence type="ECO:0000313" key="3">
    <source>
        <dbReference type="EMBL" id="RLK07599.1"/>
    </source>
</evidence>
<dbReference type="EMBL" id="RCCT01000003">
    <property type="protein sequence ID" value="RLK07599.1"/>
    <property type="molecule type" value="Genomic_DNA"/>
</dbReference>
<dbReference type="SUPFAM" id="SSF51905">
    <property type="entry name" value="FAD/NAD(P)-binding domain"/>
    <property type="match status" value="1"/>
</dbReference>
<name>A0A497ZFV6_9RHOB</name>
<dbReference type="AlphaFoldDB" id="A0A497ZFV6"/>
<dbReference type="SUPFAM" id="SSF54373">
    <property type="entry name" value="FAD-linked reductases, C-terminal domain"/>
    <property type="match status" value="1"/>
</dbReference>
<dbReference type="RefSeq" id="WP_010441592.1">
    <property type="nucleotide sequence ID" value="NZ_AEYW01000012.1"/>
</dbReference>
<evidence type="ECO:0000256" key="1">
    <source>
        <dbReference type="ARBA" id="ARBA00023002"/>
    </source>
</evidence>
<dbReference type="Gene3D" id="3.30.9.10">
    <property type="entry name" value="D-Amino Acid Oxidase, subunit A, domain 2"/>
    <property type="match status" value="1"/>
</dbReference>
<sequence>MSEKKTIAIIGAGIVGVSAAVWLQREGHKVILIDKAGPGEGTSHGNGGVLASCSIVPVTVPGLLRKAPKMLLSPSQPLFLKWGYLPKLVPWMTRYLSHANASDVERIAAALTPIVGDSLNDHKALAEGTGAEKWIVPSDYLFLYKDRPHYKEDAFGWDIRRRNGFIWDELEGPAFHAYDPVYSEDIGFAAKLSDHGHITDPGRYVKDLAAYVEANGGTILRAAVDDVVQENGKVTGVRTGGETIPCDTAIVTAGVWSGPLAKRLGISVPLESERGYHLELVEPSAMPRSPVMVVSGKFVATPMDGRIRLAGIVEFGGLDAPPSRAPFELMRKNARMAFPGLKWKEEVEWMGHRPAPTDSIPIIGEAPGISGAYMGFGHHHIGLTGGPKTGRLLAQMIAGRTPNTDMGVYAPSRFAT</sequence>
<comment type="caution">
    <text evidence="3">The sequence shown here is derived from an EMBL/GenBank/DDBJ whole genome shotgun (WGS) entry which is preliminary data.</text>
</comment>
<protein>
    <submittedName>
        <fullName evidence="3">D-amino-acid dehydrogenase</fullName>
    </submittedName>
</protein>
<keyword evidence="1" id="KW-0560">Oxidoreductase</keyword>
<dbReference type="InterPro" id="IPR006076">
    <property type="entry name" value="FAD-dep_OxRdtase"/>
</dbReference>
<evidence type="ECO:0000259" key="2">
    <source>
        <dbReference type="Pfam" id="PF01266"/>
    </source>
</evidence>
<keyword evidence="4" id="KW-1185">Reference proteome</keyword>
<dbReference type="Gene3D" id="3.50.50.60">
    <property type="entry name" value="FAD/NAD(P)-binding domain"/>
    <property type="match status" value="2"/>
</dbReference>
<dbReference type="GO" id="GO:0016491">
    <property type="term" value="F:oxidoreductase activity"/>
    <property type="evidence" value="ECO:0007669"/>
    <property type="project" value="UniProtKB-KW"/>
</dbReference>
<accession>A0A497ZFV6</accession>
<gene>
    <name evidence="3" type="ORF">CLV75_2725</name>
</gene>
<dbReference type="GO" id="GO:0005737">
    <property type="term" value="C:cytoplasm"/>
    <property type="evidence" value="ECO:0007669"/>
    <property type="project" value="TreeGrafter"/>
</dbReference>
<evidence type="ECO:0000313" key="4">
    <source>
        <dbReference type="Proteomes" id="UP000271700"/>
    </source>
</evidence>
<dbReference type="STRING" id="981384.GCA_000192475_02322"/>
<dbReference type="Proteomes" id="UP000271700">
    <property type="component" value="Unassembled WGS sequence"/>
</dbReference>
<dbReference type="PANTHER" id="PTHR13847:SF289">
    <property type="entry name" value="GLYCINE OXIDASE"/>
    <property type="match status" value="1"/>
</dbReference>
<dbReference type="PANTHER" id="PTHR13847">
    <property type="entry name" value="SARCOSINE DEHYDROGENASE-RELATED"/>
    <property type="match status" value="1"/>
</dbReference>
<reference evidence="3 4" key="1">
    <citation type="submission" date="2018-10" db="EMBL/GenBank/DDBJ databases">
        <title>Genomic Encyclopedia of Archaeal and Bacterial Type Strains, Phase II (KMG-II): from individual species to whole genera.</title>
        <authorList>
            <person name="Goeker M."/>
        </authorList>
    </citation>
    <scope>NUCLEOTIDE SEQUENCE [LARGE SCALE GENOMIC DNA]</scope>
    <source>
        <strain evidence="3 4">DSM 29317</strain>
    </source>
</reference>
<dbReference type="OrthoDB" id="9805337at2"/>
<dbReference type="InterPro" id="IPR036188">
    <property type="entry name" value="FAD/NAD-bd_sf"/>
</dbReference>